<evidence type="ECO:0000313" key="7">
    <source>
        <dbReference type="Proteomes" id="UP000250140"/>
    </source>
</evidence>
<dbReference type="GO" id="GO:0000981">
    <property type="term" value="F:DNA-binding transcription factor activity, RNA polymerase II-specific"/>
    <property type="evidence" value="ECO:0007669"/>
    <property type="project" value="TreeGrafter"/>
</dbReference>
<sequence length="225" mass="26040">KKPLNSIPYENTVDQSTFQLSSYDAEKFVVTFRTQRSKYFPFLYISSDTCAQQILQERPFLWLYIMAVSSTSTTQQMDLGNQIRHTIARKMLIQNERNIELLLGLLTYIGWVNYQVQNKPSLSVSMQLAMSLVFELGLNKPPPKEPQGTFYFNHNACPRTSTSIFRTMEERRAVLGCFIFSSIVSAFLQKIDALRWTSYMEECLQTLAEKQESPMDEILVQRATL</sequence>
<keyword evidence="3" id="KW-0238">DNA-binding</keyword>
<name>A0A8E2EVU0_9PEZI</name>
<dbReference type="OrthoDB" id="1600564at2759"/>
<feature type="non-terminal residue" evidence="6">
    <location>
        <position position="225"/>
    </location>
</feature>
<keyword evidence="5" id="KW-0539">Nucleus</keyword>
<reference evidence="6 7" key="1">
    <citation type="journal article" date="2016" name="Nat. Commun.">
        <title>Ectomycorrhizal ecology is imprinted in the genome of the dominant symbiotic fungus Cenococcum geophilum.</title>
        <authorList>
            <consortium name="DOE Joint Genome Institute"/>
            <person name="Peter M."/>
            <person name="Kohler A."/>
            <person name="Ohm R.A."/>
            <person name="Kuo A."/>
            <person name="Krutzmann J."/>
            <person name="Morin E."/>
            <person name="Arend M."/>
            <person name="Barry K.W."/>
            <person name="Binder M."/>
            <person name="Choi C."/>
            <person name="Clum A."/>
            <person name="Copeland A."/>
            <person name="Grisel N."/>
            <person name="Haridas S."/>
            <person name="Kipfer T."/>
            <person name="LaButti K."/>
            <person name="Lindquist E."/>
            <person name="Lipzen A."/>
            <person name="Maire R."/>
            <person name="Meier B."/>
            <person name="Mihaltcheva S."/>
            <person name="Molinier V."/>
            <person name="Murat C."/>
            <person name="Poggeler S."/>
            <person name="Quandt C.A."/>
            <person name="Sperisen C."/>
            <person name="Tritt A."/>
            <person name="Tisserant E."/>
            <person name="Crous P.W."/>
            <person name="Henrissat B."/>
            <person name="Nehls U."/>
            <person name="Egli S."/>
            <person name="Spatafora J.W."/>
            <person name="Grigoriev I.V."/>
            <person name="Martin F.M."/>
        </authorList>
    </citation>
    <scope>NUCLEOTIDE SEQUENCE [LARGE SCALE GENOMIC DNA]</scope>
    <source>
        <strain evidence="6 7">CBS 207.34</strain>
    </source>
</reference>
<keyword evidence="4" id="KW-0804">Transcription</keyword>
<proteinExistence type="predicted"/>
<dbReference type="PANTHER" id="PTHR31845:SF32">
    <property type="entry name" value="MISCELLANEOUS ZN(II)2CYS6 TRANSCRIPTION FACTOR (EUROFUNG)-RELATED"/>
    <property type="match status" value="1"/>
</dbReference>
<protein>
    <submittedName>
        <fullName evidence="6">Uncharacterized protein</fullName>
    </submittedName>
</protein>
<gene>
    <name evidence="6" type="ORF">AOQ84DRAFT_298218</name>
</gene>
<evidence type="ECO:0000256" key="2">
    <source>
        <dbReference type="ARBA" id="ARBA00023015"/>
    </source>
</evidence>
<dbReference type="Proteomes" id="UP000250140">
    <property type="component" value="Unassembled WGS sequence"/>
</dbReference>
<dbReference type="GO" id="GO:0000976">
    <property type="term" value="F:transcription cis-regulatory region binding"/>
    <property type="evidence" value="ECO:0007669"/>
    <property type="project" value="TreeGrafter"/>
</dbReference>
<evidence type="ECO:0000256" key="4">
    <source>
        <dbReference type="ARBA" id="ARBA00023163"/>
    </source>
</evidence>
<evidence type="ECO:0000313" key="6">
    <source>
        <dbReference type="EMBL" id="OCL05800.1"/>
    </source>
</evidence>
<dbReference type="EMBL" id="KV750204">
    <property type="protein sequence ID" value="OCL05800.1"/>
    <property type="molecule type" value="Genomic_DNA"/>
</dbReference>
<organism evidence="6 7">
    <name type="scientific">Glonium stellatum</name>
    <dbReference type="NCBI Taxonomy" id="574774"/>
    <lineage>
        <taxon>Eukaryota</taxon>
        <taxon>Fungi</taxon>
        <taxon>Dikarya</taxon>
        <taxon>Ascomycota</taxon>
        <taxon>Pezizomycotina</taxon>
        <taxon>Dothideomycetes</taxon>
        <taxon>Pleosporomycetidae</taxon>
        <taxon>Gloniales</taxon>
        <taxon>Gloniaceae</taxon>
        <taxon>Glonium</taxon>
    </lineage>
</organism>
<evidence type="ECO:0000256" key="3">
    <source>
        <dbReference type="ARBA" id="ARBA00023125"/>
    </source>
</evidence>
<dbReference type="AlphaFoldDB" id="A0A8E2EVU0"/>
<accession>A0A8E2EVU0</accession>
<dbReference type="PANTHER" id="PTHR31845">
    <property type="entry name" value="FINGER DOMAIN PROTEIN, PUTATIVE-RELATED"/>
    <property type="match status" value="1"/>
</dbReference>
<comment type="subcellular location">
    <subcellularLocation>
        <location evidence="1">Nucleus</location>
    </subcellularLocation>
</comment>
<evidence type="ECO:0000256" key="1">
    <source>
        <dbReference type="ARBA" id="ARBA00004123"/>
    </source>
</evidence>
<dbReference type="InterPro" id="IPR051089">
    <property type="entry name" value="prtT"/>
</dbReference>
<keyword evidence="2" id="KW-0805">Transcription regulation</keyword>
<evidence type="ECO:0000256" key="5">
    <source>
        <dbReference type="ARBA" id="ARBA00023242"/>
    </source>
</evidence>
<dbReference type="GO" id="GO:0005634">
    <property type="term" value="C:nucleus"/>
    <property type="evidence" value="ECO:0007669"/>
    <property type="project" value="UniProtKB-SubCell"/>
</dbReference>
<keyword evidence="7" id="KW-1185">Reference proteome</keyword>